<evidence type="ECO:0000313" key="2">
    <source>
        <dbReference type="Proteomes" id="UP001209083"/>
    </source>
</evidence>
<proteinExistence type="predicted"/>
<evidence type="ECO:0008006" key="3">
    <source>
        <dbReference type="Google" id="ProtNLM"/>
    </source>
</evidence>
<protein>
    <recommendedName>
        <fullName evidence="3">Sarcosine oxidase subunit gamma</fullName>
    </recommendedName>
</protein>
<name>A0ABY8QYU5_9MICO</name>
<organism evidence="1 2">
    <name type="scientific">Saxibacter everestensis</name>
    <dbReference type="NCBI Taxonomy" id="2909229"/>
    <lineage>
        <taxon>Bacteria</taxon>
        <taxon>Bacillati</taxon>
        <taxon>Actinomycetota</taxon>
        <taxon>Actinomycetes</taxon>
        <taxon>Micrococcales</taxon>
        <taxon>Brevibacteriaceae</taxon>
        <taxon>Saxibacter</taxon>
    </lineage>
</organism>
<dbReference type="RefSeq" id="WP_349640195.1">
    <property type="nucleotide sequence ID" value="NZ_CP090958.1"/>
</dbReference>
<accession>A0ABY8QYU5</accession>
<sequence length="196" mass="21173">MSARPIFTGLSQLPPSARDSLARGEEPLAWDTVALWGEDRIGRSAPPKAIEGFDLNPISAVLSGPVVLDPGLFERWVCGVALTGHTGSVAASLGRALRPLGEARLAVTTERLIVYEEGDLITSKDLVSGRRLAHREATEVWSIARSAVLDATRRSRPFMTGRLIIRFTDFSSAALMCGIFSPRGAHRLRDALRAGE</sequence>
<evidence type="ECO:0000313" key="1">
    <source>
        <dbReference type="EMBL" id="WGW13376.1"/>
    </source>
</evidence>
<gene>
    <name evidence="1" type="ORF">LWF01_06315</name>
</gene>
<reference evidence="1 2" key="1">
    <citation type="submission" date="2023-05" db="EMBL/GenBank/DDBJ databases">
        <title>Lithophilousrod everest ZFBP1038 complete genpme.</title>
        <authorList>
            <person name="Tian M."/>
        </authorList>
    </citation>
    <scope>NUCLEOTIDE SEQUENCE [LARGE SCALE GENOMIC DNA]</scope>
    <source>
        <strain evidence="1 2">ZFBP1038</strain>
    </source>
</reference>
<dbReference type="EMBL" id="CP090958">
    <property type="protein sequence ID" value="WGW13376.1"/>
    <property type="molecule type" value="Genomic_DNA"/>
</dbReference>
<keyword evidence="2" id="KW-1185">Reference proteome</keyword>
<dbReference type="Proteomes" id="UP001209083">
    <property type="component" value="Chromosome"/>
</dbReference>